<accession>A0A915T057</accession>
<dbReference type="GO" id="GO:0003723">
    <property type="term" value="F:RNA binding"/>
    <property type="evidence" value="ECO:0007669"/>
    <property type="project" value="UniProtKB-KW"/>
</dbReference>
<keyword evidence="6" id="KW-1185">Reference proteome</keyword>
<dbReference type="RefSeq" id="WP_258393038.1">
    <property type="nucleotide sequence ID" value="NZ_AP019769.1"/>
</dbReference>
<keyword evidence="3" id="KW-0051">Antiviral defense</keyword>
<dbReference type="GeneID" id="74568520"/>
<dbReference type="InterPro" id="IPR049435">
    <property type="entry name" value="Cas_Cas6_C"/>
</dbReference>
<reference evidence="6" key="1">
    <citation type="journal article" date="2022" name="Int. J. Syst. Evol. Microbiol.">
        <title>Nanobdella aerobiophila gen. nov., sp. nov., a thermoacidophilic, obligate ectosymbiotic archaeon, and proposal of Nanobdellaceae fam. nov., Nanobdellales ord. nov. and Nanobdellia class. nov.</title>
        <authorList>
            <person name="Kato S."/>
            <person name="Ogasawara A."/>
            <person name="Itoh T."/>
            <person name="Sakai H.D."/>
            <person name="Shimizu M."/>
            <person name="Yuki M."/>
            <person name="Kaneko M."/>
            <person name="Takashina T."/>
            <person name="Ohkuma M."/>
        </authorList>
    </citation>
    <scope>NUCLEOTIDE SEQUENCE [LARGE SCALE GENOMIC DNA]</scope>
    <source>
        <strain evidence="6">MJ1</strain>
    </source>
</reference>
<dbReference type="EMBL" id="AP019769">
    <property type="protein sequence ID" value="BBL45724.1"/>
    <property type="molecule type" value="Genomic_DNA"/>
</dbReference>
<dbReference type="GO" id="GO:0051607">
    <property type="term" value="P:defense response to virus"/>
    <property type="evidence" value="ECO:0007669"/>
    <property type="project" value="UniProtKB-KW"/>
</dbReference>
<dbReference type="InterPro" id="IPR010156">
    <property type="entry name" value="CRISPR-assoc_prot_Cas6"/>
</dbReference>
<proteinExistence type="inferred from homology"/>
<sequence>MRILLKFISLQDAKYEIINNYIIQGFIYNLLKDTEFAWVHSYKGYKYFNFSNIFPVEDLKIDKKYNLIISSPNKKIINVMYEKLKEIDEFKLGILDFKIIELKKFELELRFPWETATPIILKKGYNGYLSDGFNLYKVFTKDKNIFKEFKKEKIRINKDIKDIKVKDIDYLDKNKFRIIRIDDVYYSFEKDLDNFFDWLEDLKKNSLLKYNSYTGSEFTFDEPLFDEFEYRREIPVKARVKNRGDVTYIGTLWRKLNVIRNLDREEKRFYKFLFDTGLGLLNSMGFGFINLK</sequence>
<name>A0A915T057_9ARCH</name>
<dbReference type="PANTHER" id="PTHR36984">
    <property type="entry name" value="CRISPR-ASSOCIATED ENDORIBONUCLEASE CAS6 1"/>
    <property type="match status" value="1"/>
</dbReference>
<dbReference type="Pfam" id="PF01881">
    <property type="entry name" value="Cas_Cas6_C"/>
    <property type="match status" value="1"/>
</dbReference>
<evidence type="ECO:0000256" key="2">
    <source>
        <dbReference type="ARBA" id="ARBA00022884"/>
    </source>
</evidence>
<evidence type="ECO:0000259" key="4">
    <source>
        <dbReference type="Pfam" id="PF01881"/>
    </source>
</evidence>
<evidence type="ECO:0000313" key="6">
    <source>
        <dbReference type="Proteomes" id="UP001055553"/>
    </source>
</evidence>
<evidence type="ECO:0000313" key="5">
    <source>
        <dbReference type="EMBL" id="BBL45724.1"/>
    </source>
</evidence>
<gene>
    <name evidence="5" type="ORF">MJ1_0574</name>
</gene>
<dbReference type="GO" id="GO:0016788">
    <property type="term" value="F:hydrolase activity, acting on ester bonds"/>
    <property type="evidence" value="ECO:0007669"/>
    <property type="project" value="InterPro"/>
</dbReference>
<dbReference type="Gene3D" id="3.30.70.1890">
    <property type="match status" value="1"/>
</dbReference>
<dbReference type="PANTHER" id="PTHR36984:SF1">
    <property type="entry name" value="CRISPR-ASSOCIATED ENDORIBONUCLEASE CAS6 1"/>
    <property type="match status" value="1"/>
</dbReference>
<dbReference type="CDD" id="cd21140">
    <property type="entry name" value="Cas6_I-like"/>
    <property type="match status" value="1"/>
</dbReference>
<protein>
    <submittedName>
        <fullName evidence="5">CRISPR-associated protein Cas6</fullName>
    </submittedName>
</protein>
<evidence type="ECO:0000256" key="1">
    <source>
        <dbReference type="ARBA" id="ARBA00005937"/>
    </source>
</evidence>
<keyword evidence="2" id="KW-0694">RNA-binding</keyword>
<organism evidence="5 6">
    <name type="scientific">Nanobdella aerobiophila</name>
    <dbReference type="NCBI Taxonomy" id="2586965"/>
    <lineage>
        <taxon>Archaea</taxon>
        <taxon>Nanobdellota</taxon>
        <taxon>Nanobdellia</taxon>
        <taxon>Nanobdellales</taxon>
        <taxon>Nanobdellaceae</taxon>
        <taxon>Nanobdella</taxon>
    </lineage>
</organism>
<evidence type="ECO:0000256" key="3">
    <source>
        <dbReference type="ARBA" id="ARBA00023118"/>
    </source>
</evidence>
<dbReference type="AlphaFoldDB" id="A0A915T057"/>
<feature type="domain" description="CRISPR associated protein Cas6 C-terminal" evidence="4">
    <location>
        <begin position="186"/>
        <end position="290"/>
    </location>
</feature>
<dbReference type="KEGG" id="naer:MJ1_0574"/>
<dbReference type="Gene3D" id="3.30.70.1900">
    <property type="match status" value="1"/>
</dbReference>
<dbReference type="InterPro" id="IPR045747">
    <property type="entry name" value="CRISPR-assoc_prot_Cas6_N_sf"/>
</dbReference>
<comment type="similarity">
    <text evidence="1">Belongs to the CRISPR-associated protein Cas6/Cse3/CasE family.</text>
</comment>
<dbReference type="Proteomes" id="UP001055553">
    <property type="component" value="Chromosome"/>
</dbReference>